<comment type="caution">
    <text evidence="2">The sequence shown here is derived from an EMBL/GenBank/DDBJ whole genome shotgun (WGS) entry which is preliminary data.</text>
</comment>
<dbReference type="Proteomes" id="UP000192596">
    <property type="component" value="Unassembled WGS sequence"/>
</dbReference>
<proteinExistence type="predicted"/>
<protein>
    <submittedName>
        <fullName evidence="2">Uncharacterized protein</fullName>
    </submittedName>
</protein>
<evidence type="ECO:0000313" key="3">
    <source>
        <dbReference type="Proteomes" id="UP000192596"/>
    </source>
</evidence>
<sequence length="108" mass="12474">MDRSIVHSRGAYAQHTRRRNAHTKTKAFTRITTAKAHQAQKHKTDPRDDENRFAIKGDEDTTQQREFENQLQQRFREQLVGAVGPNRRTTSTELLDNDEETAPLKGDT</sequence>
<reference evidence="3" key="1">
    <citation type="submission" date="2017-03" db="EMBL/GenBank/DDBJ databases">
        <title>Genomes of endolithic fungi from Antarctica.</title>
        <authorList>
            <person name="Coleine C."/>
            <person name="Masonjones S."/>
            <person name="Stajich J.E."/>
        </authorList>
    </citation>
    <scope>NUCLEOTIDE SEQUENCE [LARGE SCALE GENOMIC DNA]</scope>
    <source>
        <strain evidence="3">CCFEE 5527</strain>
    </source>
</reference>
<feature type="region of interest" description="Disordered" evidence="1">
    <location>
        <begin position="76"/>
        <end position="108"/>
    </location>
</feature>
<dbReference type="EMBL" id="NAJO01000095">
    <property type="protein sequence ID" value="OQN95438.1"/>
    <property type="molecule type" value="Genomic_DNA"/>
</dbReference>
<dbReference type="InParanoid" id="A0A1V8S889"/>
<evidence type="ECO:0000256" key="1">
    <source>
        <dbReference type="SAM" id="MobiDB-lite"/>
    </source>
</evidence>
<keyword evidence="3" id="KW-1185">Reference proteome</keyword>
<name>A0A1V8S889_9PEZI</name>
<gene>
    <name evidence="2" type="ORF">B0A48_18546</name>
</gene>
<feature type="region of interest" description="Disordered" evidence="1">
    <location>
        <begin position="1"/>
        <end position="63"/>
    </location>
</feature>
<feature type="compositionally biased region" description="Basic residues" evidence="1">
    <location>
        <begin position="15"/>
        <end position="27"/>
    </location>
</feature>
<evidence type="ECO:0000313" key="2">
    <source>
        <dbReference type="EMBL" id="OQN95438.1"/>
    </source>
</evidence>
<dbReference type="AlphaFoldDB" id="A0A1V8S889"/>
<organism evidence="2 3">
    <name type="scientific">Cryoendolithus antarcticus</name>
    <dbReference type="NCBI Taxonomy" id="1507870"/>
    <lineage>
        <taxon>Eukaryota</taxon>
        <taxon>Fungi</taxon>
        <taxon>Dikarya</taxon>
        <taxon>Ascomycota</taxon>
        <taxon>Pezizomycotina</taxon>
        <taxon>Dothideomycetes</taxon>
        <taxon>Dothideomycetidae</taxon>
        <taxon>Cladosporiales</taxon>
        <taxon>Cladosporiaceae</taxon>
        <taxon>Cryoendolithus</taxon>
    </lineage>
</organism>
<accession>A0A1V8S889</accession>
<feature type="compositionally biased region" description="Basic and acidic residues" evidence="1">
    <location>
        <begin position="42"/>
        <end position="63"/>
    </location>
</feature>